<name>A0ABY4S114_9BACL</name>
<dbReference type="RefSeq" id="WP_249862941.1">
    <property type="nucleotide sequence ID" value="NZ_CP027059.1"/>
</dbReference>
<dbReference type="Gene3D" id="3.30.1900.20">
    <property type="match status" value="1"/>
</dbReference>
<dbReference type="Gene3D" id="1.10.150.700">
    <property type="entry name" value="PolC, middle finger domain"/>
    <property type="match status" value="1"/>
</dbReference>
<dbReference type="Gene3D" id="6.10.140.1510">
    <property type="match status" value="1"/>
</dbReference>
<reference evidence="7" key="1">
    <citation type="submission" date="2018-02" db="EMBL/GenBank/DDBJ databases">
        <authorList>
            <person name="Kim S.-K."/>
            <person name="Jung H.-I."/>
            <person name="Lee S.-W."/>
        </authorList>
    </citation>
    <scope>NUCLEOTIDE SEQUENCE</scope>
    <source>
        <strain evidence="7">SK3146</strain>
    </source>
</reference>
<reference evidence="7" key="2">
    <citation type="journal article" date="2021" name="J Anim Sci Technol">
        <title>Complete genome sequence of Paenibacillus konkukensis sp. nov. SK3146 as a potential probiotic strain.</title>
        <authorList>
            <person name="Jung H.I."/>
            <person name="Park S."/>
            <person name="Niu K.M."/>
            <person name="Lee S.W."/>
            <person name="Kothari D."/>
            <person name="Yi K.J."/>
            <person name="Kim S.K."/>
        </authorList>
    </citation>
    <scope>NUCLEOTIDE SEQUENCE</scope>
    <source>
        <strain evidence="7">SK3146</strain>
    </source>
</reference>
<keyword evidence="8" id="KW-1185">Reference proteome</keyword>
<dbReference type="InterPro" id="IPR044923">
    <property type="entry name" value="PolC_middle_finger_sf"/>
</dbReference>
<gene>
    <name evidence="7" type="primary">polC_4</name>
    <name evidence="7" type="ORF">SK3146_06786</name>
</gene>
<evidence type="ECO:0000259" key="6">
    <source>
        <dbReference type="Pfam" id="PF17657"/>
    </source>
</evidence>
<protein>
    <submittedName>
        <fullName evidence="7">DNA polymerase III PolC-type</fullName>
        <ecNumber evidence="7">2.7.7.7</ecNumber>
    </submittedName>
</protein>
<dbReference type="EC" id="2.7.7.7" evidence="7"/>
<dbReference type="PANTHER" id="PTHR32294:SF5">
    <property type="entry name" value="DNA POLYMERASE III POLC-TYPE"/>
    <property type="match status" value="1"/>
</dbReference>
<evidence type="ECO:0000256" key="1">
    <source>
        <dbReference type="ARBA" id="ARBA00022679"/>
    </source>
</evidence>
<dbReference type="GO" id="GO:0003887">
    <property type="term" value="F:DNA-directed DNA polymerase activity"/>
    <property type="evidence" value="ECO:0007669"/>
    <property type="project" value="UniProtKB-EC"/>
</dbReference>
<sequence length="798" mass="90175">MDKNQRIEFGVIVAESKAQGNETASLFFRHMNEQGYEFIGLVGQYGIRSLVSLDRLARSFGIKPLLGLEALIVKKRERTLSAAAEHDTEDDYFSCYIYALSSLGKNHLFRLLSLWMKYKPGRMDADKLQPLRTGMLVMNGCDKDELLHTVLHRPEQAEAVAAFYDALMIKPAPLLQGEQGGAACFTRADYEQANRIIYELGKRLGKPVIATLNVRVPNTGESLPTLISTDEMLREFAYLGEKAAYEVVVEQPNRLAALFEHYDLLPTRRLFPVIENSAQKLRSLCFKAAEDQYGSPLLDRVKERLNSELDSIIDHEFASCYLIAAEAAGHAAQHKQPVGARGSAGASITAYFTGITEINPLPPHYLCKSCKRVEWIDDAGNGFDLIDRTCPQCGGMMQGDGHNIPQEMFLGVQGEKAPNIDWIVAPEYQAEAENELKRKFGKEKIVYPGTTDHHPQPAGVYVVPDHVETEEVTPVIYQGADSEIQREMTYFDYRLLDPIWFRLDFISNDYMSALRLLQDLTGVHPQNIPMNDPKVLSLFRHTEELGVSARQLRSKVGTYGIPEMNVPFVRDMLEKVLPHSFSELVQISGLSHGTGTWEDNAWPLIQSGEGTIRSVIGCRDNVMLDLIHYGIDRQTAFAITDRVRRGEGLLPDQVELLERHSVPHWYRDALSKIKYAFPKAHAVSYVMLALRLAFYKLYFPLEFYAAYFTVRVRDDNLFDLISQGYRDIAERLQTIEIAIAANGSEYPLSEDKSTLEVALEMTARGFRMTREPQDNPVVYWIHDDTVKKLAVPLQNCSM</sequence>
<dbReference type="Pfam" id="PF17657">
    <property type="entry name" value="DNA_pol3_finger"/>
    <property type="match status" value="1"/>
</dbReference>
<dbReference type="Pfam" id="PF07733">
    <property type="entry name" value="DNA_pol3_alpha"/>
    <property type="match status" value="1"/>
</dbReference>
<evidence type="ECO:0000259" key="5">
    <source>
        <dbReference type="Pfam" id="PF07733"/>
    </source>
</evidence>
<keyword evidence="4" id="KW-0239">DNA-directed DNA polymerase</keyword>
<keyword evidence="2 7" id="KW-0548">Nucleotidyltransferase</keyword>
<feature type="domain" description="Bacterial DNA polymerase III alpha subunit NTPase" evidence="5">
    <location>
        <begin position="279"/>
        <end position="448"/>
    </location>
</feature>
<accession>A0ABY4S114</accession>
<keyword evidence="1 7" id="KW-0808">Transferase</keyword>
<dbReference type="InterPro" id="IPR004805">
    <property type="entry name" value="DnaE2/DnaE/PolC"/>
</dbReference>
<feature type="domain" description="DNA polymerase III alpha subunit finger" evidence="6">
    <location>
        <begin position="515"/>
        <end position="645"/>
    </location>
</feature>
<dbReference type="InterPro" id="IPR011708">
    <property type="entry name" value="DNA_pol3_alpha_NTPase_dom"/>
</dbReference>
<keyword evidence="3" id="KW-0235">DNA replication</keyword>
<organism evidence="7 8">
    <name type="scientific">Paenibacillus konkukensis</name>
    <dbReference type="NCBI Taxonomy" id="2020716"/>
    <lineage>
        <taxon>Bacteria</taxon>
        <taxon>Bacillati</taxon>
        <taxon>Bacillota</taxon>
        <taxon>Bacilli</taxon>
        <taxon>Bacillales</taxon>
        <taxon>Paenibacillaceae</taxon>
        <taxon>Paenibacillus</taxon>
    </lineage>
</organism>
<dbReference type="InterPro" id="IPR040982">
    <property type="entry name" value="DNA_pol3_finger"/>
</dbReference>
<evidence type="ECO:0000313" key="8">
    <source>
        <dbReference type="Proteomes" id="UP001057134"/>
    </source>
</evidence>
<evidence type="ECO:0000256" key="3">
    <source>
        <dbReference type="ARBA" id="ARBA00022705"/>
    </source>
</evidence>
<evidence type="ECO:0000256" key="2">
    <source>
        <dbReference type="ARBA" id="ARBA00022695"/>
    </source>
</evidence>
<evidence type="ECO:0000313" key="7">
    <source>
        <dbReference type="EMBL" id="UQZ87484.1"/>
    </source>
</evidence>
<dbReference type="EMBL" id="CP027059">
    <property type="protein sequence ID" value="UQZ87484.1"/>
    <property type="molecule type" value="Genomic_DNA"/>
</dbReference>
<evidence type="ECO:0000256" key="4">
    <source>
        <dbReference type="ARBA" id="ARBA00022932"/>
    </source>
</evidence>
<dbReference type="Gene3D" id="3.20.20.140">
    <property type="entry name" value="Metal-dependent hydrolases"/>
    <property type="match status" value="1"/>
</dbReference>
<proteinExistence type="predicted"/>
<dbReference type="Proteomes" id="UP001057134">
    <property type="component" value="Chromosome"/>
</dbReference>
<dbReference type="PANTHER" id="PTHR32294">
    <property type="entry name" value="DNA POLYMERASE III SUBUNIT ALPHA"/>
    <property type="match status" value="1"/>
</dbReference>